<evidence type="ECO:0000313" key="3">
    <source>
        <dbReference type="WBParaSite" id="PDA_v2.g22718.t1"/>
    </source>
</evidence>
<evidence type="ECO:0000256" key="1">
    <source>
        <dbReference type="SAM" id="SignalP"/>
    </source>
</evidence>
<dbReference type="AlphaFoldDB" id="A0A914PVE3"/>
<evidence type="ECO:0000313" key="2">
    <source>
        <dbReference type="Proteomes" id="UP000887578"/>
    </source>
</evidence>
<keyword evidence="2" id="KW-1185">Reference proteome</keyword>
<dbReference type="WBParaSite" id="PDA_v2.g22718.t1">
    <property type="protein sequence ID" value="PDA_v2.g22718.t1"/>
    <property type="gene ID" value="PDA_v2.g22718"/>
</dbReference>
<accession>A0A914PVE3</accession>
<keyword evidence="1" id="KW-0732">Signal</keyword>
<reference evidence="3" key="1">
    <citation type="submission" date="2022-11" db="UniProtKB">
        <authorList>
            <consortium name="WormBaseParasite"/>
        </authorList>
    </citation>
    <scope>IDENTIFICATION</scope>
</reference>
<protein>
    <submittedName>
        <fullName evidence="3">Uncharacterized protein</fullName>
    </submittedName>
</protein>
<proteinExistence type="predicted"/>
<dbReference type="Proteomes" id="UP000887578">
    <property type="component" value="Unplaced"/>
</dbReference>
<sequence>MNTILLFILFFVGVHSRQIFTSVIEPPKILRDENFIPGLSAAGSDEFRISDEWRKNAIQKLWNERELMTRTPIYHLPVSF</sequence>
<feature type="signal peptide" evidence="1">
    <location>
        <begin position="1"/>
        <end position="16"/>
    </location>
</feature>
<name>A0A914PVE3_9BILA</name>
<feature type="chain" id="PRO_5036926365" evidence="1">
    <location>
        <begin position="17"/>
        <end position="80"/>
    </location>
</feature>
<organism evidence="2 3">
    <name type="scientific">Panagrolaimus davidi</name>
    <dbReference type="NCBI Taxonomy" id="227884"/>
    <lineage>
        <taxon>Eukaryota</taxon>
        <taxon>Metazoa</taxon>
        <taxon>Ecdysozoa</taxon>
        <taxon>Nematoda</taxon>
        <taxon>Chromadorea</taxon>
        <taxon>Rhabditida</taxon>
        <taxon>Tylenchina</taxon>
        <taxon>Panagrolaimomorpha</taxon>
        <taxon>Panagrolaimoidea</taxon>
        <taxon>Panagrolaimidae</taxon>
        <taxon>Panagrolaimus</taxon>
    </lineage>
</organism>